<reference evidence="3 4" key="1">
    <citation type="submission" date="2019-02" db="EMBL/GenBank/DDBJ databases">
        <title>Deep-cultivation of Planctomycetes and their phenomic and genomic characterization uncovers novel biology.</title>
        <authorList>
            <person name="Wiegand S."/>
            <person name="Jogler M."/>
            <person name="Boedeker C."/>
            <person name="Pinto D."/>
            <person name="Vollmers J."/>
            <person name="Rivas-Marin E."/>
            <person name="Kohn T."/>
            <person name="Peeters S.H."/>
            <person name="Heuer A."/>
            <person name="Rast P."/>
            <person name="Oberbeckmann S."/>
            <person name="Bunk B."/>
            <person name="Jeske O."/>
            <person name="Meyerdierks A."/>
            <person name="Storesund J.E."/>
            <person name="Kallscheuer N."/>
            <person name="Luecker S."/>
            <person name="Lage O.M."/>
            <person name="Pohl T."/>
            <person name="Merkel B.J."/>
            <person name="Hornburger P."/>
            <person name="Mueller R.-W."/>
            <person name="Bruemmer F."/>
            <person name="Labrenz M."/>
            <person name="Spormann A.M."/>
            <person name="Op Den Camp H."/>
            <person name="Overmann J."/>
            <person name="Amann R."/>
            <person name="Jetten M.S.M."/>
            <person name="Mascher T."/>
            <person name="Medema M.H."/>
            <person name="Devos D.P."/>
            <person name="Kaster A.-K."/>
            <person name="Ovreas L."/>
            <person name="Rohde M."/>
            <person name="Galperin M.Y."/>
            <person name="Jogler C."/>
        </authorList>
    </citation>
    <scope>NUCLEOTIDE SEQUENCE [LARGE SCALE GENOMIC DNA]</scope>
    <source>
        <strain evidence="3 4">KOR42</strain>
    </source>
</reference>
<dbReference type="InterPro" id="IPR050535">
    <property type="entry name" value="DNA_Repair-Maintenance_Comp"/>
</dbReference>
<comment type="caution">
    <text evidence="3">The sequence shown here is derived from an EMBL/GenBank/DDBJ whole genome shotgun (WGS) entry which is preliminary data.</text>
</comment>
<feature type="compositionally biased region" description="Polar residues" evidence="2">
    <location>
        <begin position="161"/>
        <end position="173"/>
    </location>
</feature>
<feature type="coiled-coil region" evidence="1">
    <location>
        <begin position="377"/>
        <end position="410"/>
    </location>
</feature>
<dbReference type="PANTHER" id="PTHR30337:SF7">
    <property type="entry name" value="PHOSPHOESTERASE"/>
    <property type="match status" value="1"/>
</dbReference>
<evidence type="ECO:0000256" key="1">
    <source>
        <dbReference type="SAM" id="Coils"/>
    </source>
</evidence>
<dbReference type="EMBL" id="SIHI01000033">
    <property type="protein sequence ID" value="TWT43089.1"/>
    <property type="molecule type" value="Genomic_DNA"/>
</dbReference>
<evidence type="ECO:0000313" key="3">
    <source>
        <dbReference type="EMBL" id="TWT43089.1"/>
    </source>
</evidence>
<proteinExistence type="predicted"/>
<sequence>MADEGFRFIHATDLRLDEPLVGVGANGPGIGSSGKMSGDESHALVDATLTAWNLVVEHCVSAQADFLLLTGNVFDHRSLSLRARIALERGLATLDSNRIEVFIAPGNLDPATAWKRQVSLPGNVSLLGTEESDPVAVVKHGRMLTSIQTLATTETEEPGWNANSGANETSSNGGYRIGVVPAGVPVQWKNGQPESLNVPGASPFAATLVQSAIENGVNYVACGAGQPQLKQAGPTWIHDPGPTQSIRSTVAGPCGCSLVQVDSHGRTRIDSLALAPVRWETFFLEIEKQATLKDVVEKMALQVMELNVSECEDVWVLNWRLSGEGKTLEAFLDPSQLPQIWEQLEEELEEELSGDGHTLRIHQCELVQRVLRDPVSLEDATGLIQSLQELLESEENSNAAKSVVEEVRRELIEDQWLQRADMFQVREVIASANSEDVIQRALDSAGLYLD</sequence>
<keyword evidence="4" id="KW-1185">Reference proteome</keyword>
<dbReference type="OrthoDB" id="208387at2"/>
<dbReference type="PANTHER" id="PTHR30337">
    <property type="entry name" value="COMPONENT OF ATP-DEPENDENT DSDNA EXONUCLEASE"/>
    <property type="match status" value="1"/>
</dbReference>
<dbReference type="AlphaFoldDB" id="A0A5C5VZ86"/>
<evidence type="ECO:0000313" key="4">
    <source>
        <dbReference type="Proteomes" id="UP000317243"/>
    </source>
</evidence>
<gene>
    <name evidence="3" type="primary">yhaO</name>
    <name evidence="3" type="ORF">KOR42_44950</name>
</gene>
<name>A0A5C5VZ86_9PLAN</name>
<dbReference type="Gene3D" id="3.60.21.10">
    <property type="match status" value="1"/>
</dbReference>
<organism evidence="3 4">
    <name type="scientific">Thalassoglobus neptunius</name>
    <dbReference type="NCBI Taxonomy" id="1938619"/>
    <lineage>
        <taxon>Bacteria</taxon>
        <taxon>Pseudomonadati</taxon>
        <taxon>Planctomycetota</taxon>
        <taxon>Planctomycetia</taxon>
        <taxon>Planctomycetales</taxon>
        <taxon>Planctomycetaceae</taxon>
        <taxon>Thalassoglobus</taxon>
    </lineage>
</organism>
<dbReference type="InterPro" id="IPR029052">
    <property type="entry name" value="Metallo-depent_PP-like"/>
</dbReference>
<dbReference type="SUPFAM" id="SSF56300">
    <property type="entry name" value="Metallo-dependent phosphatases"/>
    <property type="match status" value="1"/>
</dbReference>
<evidence type="ECO:0000256" key="2">
    <source>
        <dbReference type="SAM" id="MobiDB-lite"/>
    </source>
</evidence>
<feature type="region of interest" description="Disordered" evidence="2">
    <location>
        <begin position="154"/>
        <end position="174"/>
    </location>
</feature>
<dbReference type="Proteomes" id="UP000317243">
    <property type="component" value="Unassembled WGS sequence"/>
</dbReference>
<keyword evidence="1" id="KW-0175">Coiled coil</keyword>
<accession>A0A5C5VZ86</accession>
<dbReference type="RefSeq" id="WP_146511849.1">
    <property type="nucleotide sequence ID" value="NZ_SIHI01000033.1"/>
</dbReference>
<protein>
    <submittedName>
        <fullName evidence="3">Putative metallophosphoesterase YhaO</fullName>
    </submittedName>
</protein>